<sequence length="368" mass="40054">MISSIWHPSGIRSPNRRALIYFICGNPGLVGYYADFLGALHGMLDAAAAGPRTAYDIYGRNLLGFSDAEHEPFAAPGRAGGPQPWDLNGQIDAMYSDVAARSRGRDPAAAAAADCPPPPGPADNMQQAPRIPYDFVILAGHSIGSYIALEVFHRHAQTPSGGSSHLRLRHGFLLFPTIVSIGASPSGRRVQALRDVPGLAAVAPHIARLALAPWTEGALRWLIERFMGFSAHAAAVTAEWLKSRDGIRQALHLGLSELDGVREETWGEELWEVSKEDDAKGRDGAATSETTPKFFLFYGKRDHWVADHARDEFIERRRQHGKRGGATSIAVDEGGGLPHAFCTTEHNSWIVAKRVCGWVDEIERGMKV</sequence>
<accession>A0A9Q8QEG8</accession>
<dbReference type="Gene3D" id="3.40.50.1820">
    <property type="entry name" value="alpha/beta hydrolase"/>
    <property type="match status" value="1"/>
</dbReference>
<dbReference type="InterPro" id="IPR029058">
    <property type="entry name" value="AB_hydrolase_fold"/>
</dbReference>
<dbReference type="GO" id="GO:0016298">
    <property type="term" value="F:lipase activity"/>
    <property type="evidence" value="ECO:0007669"/>
    <property type="project" value="InterPro"/>
</dbReference>
<evidence type="ECO:0000256" key="1">
    <source>
        <dbReference type="ARBA" id="ARBA00004502"/>
    </source>
</evidence>
<evidence type="ECO:0000313" key="5">
    <source>
        <dbReference type="EMBL" id="UNI17757.1"/>
    </source>
</evidence>
<keyword evidence="4" id="KW-0378">Hydrolase</keyword>
<dbReference type="PANTHER" id="PTHR13390">
    <property type="entry name" value="LIPASE"/>
    <property type="match status" value="1"/>
</dbReference>
<name>A0A9Q8QEG8_9HYPO</name>
<dbReference type="PANTHER" id="PTHR13390:SF0">
    <property type="entry name" value="LIPID DROPLET-ASSOCIATED HYDROLASE"/>
    <property type="match status" value="1"/>
</dbReference>
<organism evidence="5 6">
    <name type="scientific">Purpureocillium takamizusanense</name>
    <dbReference type="NCBI Taxonomy" id="2060973"/>
    <lineage>
        <taxon>Eukaryota</taxon>
        <taxon>Fungi</taxon>
        <taxon>Dikarya</taxon>
        <taxon>Ascomycota</taxon>
        <taxon>Pezizomycotina</taxon>
        <taxon>Sordariomycetes</taxon>
        <taxon>Hypocreomycetidae</taxon>
        <taxon>Hypocreales</taxon>
        <taxon>Ophiocordycipitaceae</taxon>
        <taxon>Purpureocillium</taxon>
    </lineage>
</organism>
<dbReference type="GO" id="GO:0005811">
    <property type="term" value="C:lipid droplet"/>
    <property type="evidence" value="ECO:0007669"/>
    <property type="project" value="UniProtKB-SubCell"/>
</dbReference>
<dbReference type="GeneID" id="72066033"/>
<evidence type="ECO:0000313" key="6">
    <source>
        <dbReference type="Proteomes" id="UP000829364"/>
    </source>
</evidence>
<dbReference type="GO" id="GO:0019915">
    <property type="term" value="P:lipid storage"/>
    <property type="evidence" value="ECO:0007669"/>
    <property type="project" value="InterPro"/>
</dbReference>
<dbReference type="OrthoDB" id="448051at2759"/>
<dbReference type="InterPro" id="IPR019363">
    <property type="entry name" value="LDAH"/>
</dbReference>
<evidence type="ECO:0000256" key="4">
    <source>
        <dbReference type="ARBA" id="ARBA00022801"/>
    </source>
</evidence>
<dbReference type="KEGG" id="ptkz:JDV02_004077"/>
<dbReference type="Proteomes" id="UP000829364">
    <property type="component" value="Chromosome 3"/>
</dbReference>
<evidence type="ECO:0000256" key="3">
    <source>
        <dbReference type="ARBA" id="ARBA00022677"/>
    </source>
</evidence>
<dbReference type="SUPFAM" id="SSF53474">
    <property type="entry name" value="alpha/beta-Hydrolases"/>
    <property type="match status" value="1"/>
</dbReference>
<dbReference type="Pfam" id="PF10230">
    <property type="entry name" value="LIDHydrolase"/>
    <property type="match status" value="2"/>
</dbReference>
<comment type="subcellular location">
    <subcellularLocation>
        <location evidence="1">Lipid droplet</location>
    </subcellularLocation>
</comment>
<dbReference type="RefSeq" id="XP_047841238.1">
    <property type="nucleotide sequence ID" value="XM_047985261.1"/>
</dbReference>
<dbReference type="EMBL" id="CP086356">
    <property type="protein sequence ID" value="UNI17757.1"/>
    <property type="molecule type" value="Genomic_DNA"/>
</dbReference>
<comment type="similarity">
    <text evidence="2">Belongs to the AB hydrolase superfamily. LDAH family.</text>
</comment>
<gene>
    <name evidence="5" type="ORF">JDV02_004077</name>
</gene>
<proteinExistence type="inferred from homology"/>
<protein>
    <recommendedName>
        <fullName evidence="7">Lipid droplet-associated hydrolase</fullName>
    </recommendedName>
</protein>
<reference evidence="5" key="1">
    <citation type="submission" date="2021-11" db="EMBL/GenBank/DDBJ databases">
        <title>Purpureocillium_takamizusanense_genome.</title>
        <authorList>
            <person name="Nguyen N.-H."/>
        </authorList>
    </citation>
    <scope>NUCLEOTIDE SEQUENCE</scope>
    <source>
        <strain evidence="5">PT3</strain>
    </source>
</reference>
<evidence type="ECO:0008006" key="7">
    <source>
        <dbReference type="Google" id="ProtNLM"/>
    </source>
</evidence>
<evidence type="ECO:0000256" key="2">
    <source>
        <dbReference type="ARBA" id="ARBA00008300"/>
    </source>
</evidence>
<keyword evidence="6" id="KW-1185">Reference proteome</keyword>
<keyword evidence="3" id="KW-0551">Lipid droplet</keyword>
<dbReference type="AlphaFoldDB" id="A0A9Q8QEG8"/>